<proteinExistence type="inferred from homology"/>
<evidence type="ECO:0000313" key="4">
    <source>
        <dbReference type="EMBL" id="GIE47134.1"/>
    </source>
</evidence>
<feature type="transmembrane region" description="Helical" evidence="2">
    <location>
        <begin position="234"/>
        <end position="254"/>
    </location>
</feature>
<feature type="transmembrane region" description="Helical" evidence="2">
    <location>
        <begin position="321"/>
        <end position="339"/>
    </location>
</feature>
<comment type="similarity">
    <text evidence="1">Belongs to the ThrE exporter (TC 2.A.79) family.</text>
</comment>
<dbReference type="AlphaFoldDB" id="A0A919MF47"/>
<dbReference type="PANTHER" id="PTHR31082:SF4">
    <property type="entry name" value="PHEROMONE-REGULATED MEMBRANE PROTEIN 10"/>
    <property type="match status" value="1"/>
</dbReference>
<evidence type="ECO:0000259" key="3">
    <source>
        <dbReference type="Pfam" id="PF06738"/>
    </source>
</evidence>
<evidence type="ECO:0000256" key="2">
    <source>
        <dbReference type="SAM" id="Phobius"/>
    </source>
</evidence>
<reference evidence="4" key="1">
    <citation type="submission" date="2021-01" db="EMBL/GenBank/DDBJ databases">
        <title>Whole genome shotgun sequence of Actinoplanes nipponensis NBRC 14063.</title>
        <authorList>
            <person name="Komaki H."/>
            <person name="Tamura T."/>
        </authorList>
    </citation>
    <scope>NUCLEOTIDE SEQUENCE</scope>
    <source>
        <strain evidence="4">NBRC 14063</strain>
    </source>
</reference>
<feature type="transmembrane region" description="Helical" evidence="2">
    <location>
        <begin position="274"/>
        <end position="291"/>
    </location>
</feature>
<feature type="transmembrane region" description="Helical" evidence="2">
    <location>
        <begin position="351"/>
        <end position="372"/>
    </location>
</feature>
<feature type="transmembrane region" description="Helical" evidence="2">
    <location>
        <begin position="298"/>
        <end position="315"/>
    </location>
</feature>
<feature type="transmembrane region" description="Helical" evidence="2">
    <location>
        <begin position="172"/>
        <end position="190"/>
    </location>
</feature>
<accession>A0A919MF47</accession>
<evidence type="ECO:0000256" key="1">
    <source>
        <dbReference type="ARBA" id="ARBA00034125"/>
    </source>
</evidence>
<evidence type="ECO:0000313" key="5">
    <source>
        <dbReference type="Proteomes" id="UP000647172"/>
    </source>
</evidence>
<keyword evidence="2" id="KW-0472">Membrane</keyword>
<sequence length="426" mass="44216">MATDRTDAQTEDLQQFLLFLGSALTAAGEAVNQIEEHLRRVAAAYGAPHARVSVTPTYLVVALEPGRPATLEPTGQLRGGLRLDQTAALFEVLRSAERGLLPPDRGSRQVRALVDMAPRFGRAVRVLGHAVLTVGICLVLQPTWGDLALAAVFGVLVGALKLTGARFPGIQMIMPVGAAFAVAALTFLLADTGWAHADLRAMVAPLVTFLPGAMLTMAVVEIAAAEMITGSSRLVTGTLQLLLLAFGIIGAAQTVSPPVAAPAGEAAPAALGSWAPWIGALVVGVGSYLLHSGPPGSLGWLCLVLYAGWIGQYLGGLVLGGYLSGFVGAIVLTVVAYAVERAPSGPPALVSFLPGFWLLVPGALSLIGMTEYLSRDVVRGAEDLVGAVGSMVAVALGVLCGRPLFRSLTRSIDRLRAGGTRRRPHH</sequence>
<feature type="domain" description="Threonine/serine exporter-like N-terminal" evidence="3">
    <location>
        <begin position="16"/>
        <end position="253"/>
    </location>
</feature>
<dbReference type="RefSeq" id="WP_239129180.1">
    <property type="nucleotide sequence ID" value="NZ_BAAAYJ010000103.1"/>
</dbReference>
<feature type="transmembrane region" description="Helical" evidence="2">
    <location>
        <begin position="202"/>
        <end position="222"/>
    </location>
</feature>
<dbReference type="InterPro" id="IPR051361">
    <property type="entry name" value="ThrE/Ser_Exporter"/>
</dbReference>
<dbReference type="Pfam" id="PF06738">
    <property type="entry name" value="ThrE"/>
    <property type="match status" value="1"/>
</dbReference>
<dbReference type="GO" id="GO:0022857">
    <property type="term" value="F:transmembrane transporter activity"/>
    <property type="evidence" value="ECO:0007669"/>
    <property type="project" value="InterPro"/>
</dbReference>
<keyword evidence="2" id="KW-0812">Transmembrane</keyword>
<dbReference type="Proteomes" id="UP000647172">
    <property type="component" value="Unassembled WGS sequence"/>
</dbReference>
<feature type="transmembrane region" description="Helical" evidence="2">
    <location>
        <begin position="147"/>
        <end position="165"/>
    </location>
</feature>
<name>A0A919MF47_9ACTN</name>
<feature type="transmembrane region" description="Helical" evidence="2">
    <location>
        <begin position="384"/>
        <end position="405"/>
    </location>
</feature>
<feature type="transmembrane region" description="Helical" evidence="2">
    <location>
        <begin position="123"/>
        <end position="141"/>
    </location>
</feature>
<dbReference type="EMBL" id="BOMQ01000008">
    <property type="protein sequence ID" value="GIE47134.1"/>
    <property type="molecule type" value="Genomic_DNA"/>
</dbReference>
<dbReference type="PANTHER" id="PTHR31082">
    <property type="entry name" value="PHEROMONE-REGULATED MEMBRANE PROTEIN 10"/>
    <property type="match status" value="1"/>
</dbReference>
<dbReference type="InterPro" id="IPR010619">
    <property type="entry name" value="ThrE-like_N"/>
</dbReference>
<comment type="caution">
    <text evidence="4">The sequence shown here is derived from an EMBL/GenBank/DDBJ whole genome shotgun (WGS) entry which is preliminary data.</text>
</comment>
<keyword evidence="5" id="KW-1185">Reference proteome</keyword>
<keyword evidence="2" id="KW-1133">Transmembrane helix</keyword>
<protein>
    <recommendedName>
        <fullName evidence="3">Threonine/serine exporter-like N-terminal domain-containing protein</fullName>
    </recommendedName>
</protein>
<organism evidence="4 5">
    <name type="scientific">Actinoplanes nipponensis</name>
    <dbReference type="NCBI Taxonomy" id="135950"/>
    <lineage>
        <taxon>Bacteria</taxon>
        <taxon>Bacillati</taxon>
        <taxon>Actinomycetota</taxon>
        <taxon>Actinomycetes</taxon>
        <taxon>Micromonosporales</taxon>
        <taxon>Micromonosporaceae</taxon>
        <taxon>Actinoplanes</taxon>
    </lineage>
</organism>
<gene>
    <name evidence="4" type="ORF">Ani05nite_06680</name>
</gene>